<evidence type="ECO:0000313" key="2">
    <source>
        <dbReference type="EMBL" id="CAI6357509.1"/>
    </source>
</evidence>
<organism evidence="2 3">
    <name type="scientific">Macrosiphum euphorbiae</name>
    <name type="common">potato aphid</name>
    <dbReference type="NCBI Taxonomy" id="13131"/>
    <lineage>
        <taxon>Eukaryota</taxon>
        <taxon>Metazoa</taxon>
        <taxon>Ecdysozoa</taxon>
        <taxon>Arthropoda</taxon>
        <taxon>Hexapoda</taxon>
        <taxon>Insecta</taxon>
        <taxon>Pterygota</taxon>
        <taxon>Neoptera</taxon>
        <taxon>Paraneoptera</taxon>
        <taxon>Hemiptera</taxon>
        <taxon>Sternorrhyncha</taxon>
        <taxon>Aphidomorpha</taxon>
        <taxon>Aphidoidea</taxon>
        <taxon>Aphididae</taxon>
        <taxon>Macrosiphini</taxon>
        <taxon>Macrosiphum</taxon>
    </lineage>
</organism>
<gene>
    <name evidence="2" type="ORF">MEUPH1_LOCUS13131</name>
</gene>
<comment type="caution">
    <text evidence="2">The sequence shown here is derived from an EMBL/GenBank/DDBJ whole genome shotgun (WGS) entry which is preliminary data.</text>
</comment>
<reference evidence="2 3" key="1">
    <citation type="submission" date="2023-01" db="EMBL/GenBank/DDBJ databases">
        <authorList>
            <person name="Whitehead M."/>
        </authorList>
    </citation>
    <scope>NUCLEOTIDE SEQUENCE [LARGE SCALE GENOMIC DNA]</scope>
</reference>
<feature type="chain" id="PRO_5043426746" evidence="1">
    <location>
        <begin position="31"/>
        <end position="131"/>
    </location>
</feature>
<dbReference type="EMBL" id="CARXXK010000002">
    <property type="protein sequence ID" value="CAI6357509.1"/>
    <property type="molecule type" value="Genomic_DNA"/>
</dbReference>
<accession>A0AAV0WNC2</accession>
<sequence>MNIRVYFRNCLKSVILLWTGIIAFNASVTAYEVDGKDIRDIYVHYCGGLFRSLEVYYVDIRNEENQELFDNIYKTPDASVGPLRHLMVPFDDSPCNGMKHKFQKIEFPDMLMGSAINQLQIKPLEKEMSRK</sequence>
<dbReference type="Proteomes" id="UP001160148">
    <property type="component" value="Unassembled WGS sequence"/>
</dbReference>
<dbReference type="AlphaFoldDB" id="A0AAV0WNC2"/>
<feature type="signal peptide" evidence="1">
    <location>
        <begin position="1"/>
        <end position="30"/>
    </location>
</feature>
<evidence type="ECO:0000313" key="3">
    <source>
        <dbReference type="Proteomes" id="UP001160148"/>
    </source>
</evidence>
<keyword evidence="1" id="KW-0732">Signal</keyword>
<keyword evidence="3" id="KW-1185">Reference proteome</keyword>
<protein>
    <submittedName>
        <fullName evidence="2">Uncharacterized protein</fullName>
    </submittedName>
</protein>
<name>A0AAV0WNC2_9HEMI</name>
<proteinExistence type="predicted"/>
<evidence type="ECO:0000256" key="1">
    <source>
        <dbReference type="SAM" id="SignalP"/>
    </source>
</evidence>